<dbReference type="HAMAP" id="MF_00360">
    <property type="entry name" value="Ribosomal_bS6"/>
    <property type="match status" value="1"/>
</dbReference>
<evidence type="ECO:0000313" key="7">
    <source>
        <dbReference type="Proteomes" id="UP000287171"/>
    </source>
</evidence>
<dbReference type="InterPro" id="IPR014717">
    <property type="entry name" value="Transl_elong_EF1B/ribsomal_bS6"/>
</dbReference>
<dbReference type="Pfam" id="PF01250">
    <property type="entry name" value="Ribosomal_S6"/>
    <property type="match status" value="1"/>
</dbReference>
<dbReference type="NCBIfam" id="TIGR00166">
    <property type="entry name" value="S6"/>
    <property type="match status" value="1"/>
</dbReference>
<feature type="compositionally biased region" description="Low complexity" evidence="5">
    <location>
        <begin position="110"/>
        <end position="182"/>
    </location>
</feature>
<sequence length="195" mass="21235">MSRDYELGVIFSPEASEEETRSVMDRIEQIVATHSGQIVRVNQWGRRRLAYPIDRHRDGFYVFLDMVLTPETVIEIERTLKVSEIVLREMVRKRDPKAVQREREEREARAAAAAAAPEATEEAPANAEVTPEATTATTEAAPEEAPASAEVAEEAPAAESTAPTATAEETPAATTAEESAAADTGAENNEEQIKA</sequence>
<dbReference type="Proteomes" id="UP000287171">
    <property type="component" value="Unassembled WGS sequence"/>
</dbReference>
<feature type="compositionally biased region" description="Basic and acidic residues" evidence="5">
    <location>
        <begin position="94"/>
        <end position="109"/>
    </location>
</feature>
<dbReference type="GO" id="GO:1990904">
    <property type="term" value="C:ribonucleoprotein complex"/>
    <property type="evidence" value="ECO:0007669"/>
    <property type="project" value="UniProtKB-KW"/>
</dbReference>
<accession>A0A402B485</accession>
<keyword evidence="4" id="KW-0689">Ribosomal protein</keyword>
<proteinExistence type="inferred from homology"/>
<dbReference type="GO" id="GO:0005737">
    <property type="term" value="C:cytoplasm"/>
    <property type="evidence" value="ECO:0007669"/>
    <property type="project" value="UniProtKB-ARBA"/>
</dbReference>
<dbReference type="InterPro" id="IPR020814">
    <property type="entry name" value="Ribosomal_S6_plastid/chlpt"/>
</dbReference>
<evidence type="ECO:0000313" key="6">
    <source>
        <dbReference type="EMBL" id="GCE26152.1"/>
    </source>
</evidence>
<dbReference type="GO" id="GO:0005840">
    <property type="term" value="C:ribosome"/>
    <property type="evidence" value="ECO:0007669"/>
    <property type="project" value="UniProtKB-KW"/>
</dbReference>
<dbReference type="Gene3D" id="3.30.70.60">
    <property type="match status" value="1"/>
</dbReference>
<keyword evidence="4" id="KW-0694">RNA-binding</keyword>
<dbReference type="OrthoDB" id="9812702at2"/>
<keyword evidence="4" id="KW-0687">Ribonucleoprotein</keyword>
<gene>
    <name evidence="4" type="primary">rpsF</name>
    <name evidence="6" type="ORF">KDA_16360</name>
</gene>
<dbReference type="PANTHER" id="PTHR21011:SF1">
    <property type="entry name" value="SMALL RIBOSOMAL SUBUNIT PROTEIN BS6M"/>
    <property type="match status" value="1"/>
</dbReference>
<evidence type="ECO:0000256" key="2">
    <source>
        <dbReference type="ARBA" id="ARBA00035104"/>
    </source>
</evidence>
<dbReference type="GO" id="GO:0070181">
    <property type="term" value="F:small ribosomal subunit rRNA binding"/>
    <property type="evidence" value="ECO:0007669"/>
    <property type="project" value="TreeGrafter"/>
</dbReference>
<keyword evidence="7" id="KW-1185">Reference proteome</keyword>
<dbReference type="PANTHER" id="PTHR21011">
    <property type="entry name" value="MITOCHONDRIAL 28S RIBOSOMAL PROTEIN S6"/>
    <property type="match status" value="1"/>
</dbReference>
<keyword evidence="4" id="KW-0699">rRNA-binding</keyword>
<comment type="function">
    <text evidence="2 4">Binds together with bS18 to 16S ribosomal RNA.</text>
</comment>
<dbReference type="SUPFAM" id="SSF54995">
    <property type="entry name" value="Ribosomal protein S6"/>
    <property type="match status" value="1"/>
</dbReference>
<protein>
    <recommendedName>
        <fullName evidence="3 4">Small ribosomal subunit protein bS6</fullName>
    </recommendedName>
</protein>
<dbReference type="RefSeq" id="WP_126626648.1">
    <property type="nucleotide sequence ID" value="NZ_BIFT01000001.1"/>
</dbReference>
<dbReference type="GO" id="GO:0003735">
    <property type="term" value="F:structural constituent of ribosome"/>
    <property type="evidence" value="ECO:0007669"/>
    <property type="project" value="InterPro"/>
</dbReference>
<reference evidence="7" key="1">
    <citation type="submission" date="2018-12" db="EMBL/GenBank/DDBJ databases">
        <title>Tengunoibacter tsumagoiensis gen. nov., sp. nov., Dictyobacter kobayashii sp. nov., D. alpinus sp. nov., and D. joshuensis sp. nov. and description of Dictyobacteraceae fam. nov. within the order Ktedonobacterales isolated from Tengu-no-mugimeshi.</title>
        <authorList>
            <person name="Wang C.M."/>
            <person name="Zheng Y."/>
            <person name="Sakai Y."/>
            <person name="Toyoda A."/>
            <person name="Minakuchi Y."/>
            <person name="Abe K."/>
            <person name="Yokota A."/>
            <person name="Yabe S."/>
        </authorList>
    </citation>
    <scope>NUCLEOTIDE SEQUENCE [LARGE SCALE GENOMIC DNA]</scope>
    <source>
        <strain evidence="7">Uno16</strain>
    </source>
</reference>
<evidence type="ECO:0000256" key="4">
    <source>
        <dbReference type="HAMAP-Rule" id="MF_00360"/>
    </source>
</evidence>
<dbReference type="GO" id="GO:0006412">
    <property type="term" value="P:translation"/>
    <property type="evidence" value="ECO:0007669"/>
    <property type="project" value="UniProtKB-UniRule"/>
</dbReference>
<comment type="caution">
    <text evidence="6">The sequence shown here is derived from an EMBL/GenBank/DDBJ whole genome shotgun (WGS) entry which is preliminary data.</text>
</comment>
<evidence type="ECO:0000256" key="5">
    <source>
        <dbReference type="SAM" id="MobiDB-lite"/>
    </source>
</evidence>
<dbReference type="CDD" id="cd00473">
    <property type="entry name" value="bS6"/>
    <property type="match status" value="1"/>
</dbReference>
<feature type="region of interest" description="Disordered" evidence="5">
    <location>
        <begin position="94"/>
        <end position="195"/>
    </location>
</feature>
<name>A0A402B485_9CHLR</name>
<evidence type="ECO:0000256" key="3">
    <source>
        <dbReference type="ARBA" id="ARBA00035294"/>
    </source>
</evidence>
<organism evidence="6 7">
    <name type="scientific">Dictyobacter alpinus</name>
    <dbReference type="NCBI Taxonomy" id="2014873"/>
    <lineage>
        <taxon>Bacteria</taxon>
        <taxon>Bacillati</taxon>
        <taxon>Chloroflexota</taxon>
        <taxon>Ktedonobacteria</taxon>
        <taxon>Ktedonobacterales</taxon>
        <taxon>Dictyobacteraceae</taxon>
        <taxon>Dictyobacter</taxon>
    </lineage>
</organism>
<dbReference type="AlphaFoldDB" id="A0A402B485"/>
<dbReference type="InterPro" id="IPR035980">
    <property type="entry name" value="Ribosomal_bS6_sf"/>
</dbReference>
<dbReference type="InterPro" id="IPR000529">
    <property type="entry name" value="Ribosomal_bS6"/>
</dbReference>
<dbReference type="EMBL" id="BIFT01000001">
    <property type="protein sequence ID" value="GCE26152.1"/>
    <property type="molecule type" value="Genomic_DNA"/>
</dbReference>
<comment type="similarity">
    <text evidence="1 4">Belongs to the bacterial ribosomal protein bS6 family.</text>
</comment>
<evidence type="ECO:0000256" key="1">
    <source>
        <dbReference type="ARBA" id="ARBA00009512"/>
    </source>
</evidence>